<dbReference type="Proteomes" id="UP000533533">
    <property type="component" value="Unassembled WGS sequence"/>
</dbReference>
<organism evidence="1 2">
    <name type="scientific">Paraburkholderia silvatlantica</name>
    <dbReference type="NCBI Taxonomy" id="321895"/>
    <lineage>
        <taxon>Bacteria</taxon>
        <taxon>Pseudomonadati</taxon>
        <taxon>Pseudomonadota</taxon>
        <taxon>Betaproteobacteria</taxon>
        <taxon>Burkholderiales</taxon>
        <taxon>Burkholderiaceae</taxon>
        <taxon>Paraburkholderia</taxon>
    </lineage>
</organism>
<reference evidence="1 2" key="1">
    <citation type="submission" date="2020-08" db="EMBL/GenBank/DDBJ databases">
        <title>Genomic Encyclopedia of Type Strains, Phase IV (KMG-V): Genome sequencing to study the core and pangenomes of soil and plant-associated prokaryotes.</title>
        <authorList>
            <person name="Whitman W."/>
        </authorList>
    </citation>
    <scope>NUCLEOTIDE SEQUENCE [LARGE SCALE GENOMIC DNA]</scope>
    <source>
        <strain evidence="1 2">SRMrh-85</strain>
    </source>
</reference>
<evidence type="ECO:0000313" key="2">
    <source>
        <dbReference type="Proteomes" id="UP000533533"/>
    </source>
</evidence>
<proteinExistence type="predicted"/>
<evidence type="ECO:0000313" key="1">
    <source>
        <dbReference type="EMBL" id="MBB2928102.1"/>
    </source>
</evidence>
<keyword evidence="2" id="KW-1185">Reference proteome</keyword>
<dbReference type="GO" id="GO:0003677">
    <property type="term" value="F:DNA binding"/>
    <property type="evidence" value="ECO:0007669"/>
    <property type="project" value="UniProtKB-KW"/>
</dbReference>
<gene>
    <name evidence="1" type="ORF">FHX59_002523</name>
</gene>
<protein>
    <submittedName>
        <fullName evidence="1">DNA-binding transcriptional MocR family regulator</fullName>
    </submittedName>
</protein>
<comment type="caution">
    <text evidence="1">The sequence shown here is derived from an EMBL/GenBank/DDBJ whole genome shotgun (WGS) entry which is preliminary data.</text>
</comment>
<keyword evidence="1" id="KW-0238">DNA-binding</keyword>
<dbReference type="EMBL" id="JACHVZ010000006">
    <property type="protein sequence ID" value="MBB2928102.1"/>
    <property type="molecule type" value="Genomic_DNA"/>
</dbReference>
<name>A0ABR6FL07_9BURK</name>
<sequence>MRAEIRRRTTLASTVLGRTTCLNDPDAIHLWLPLTRDDAQRAHAMCAGAGVTVTTPSRVTVDPDAASSGLLRLCIGAAPLPALEEALIKVSNILQSIRCAPVSHADV</sequence>
<accession>A0ABR6FL07</accession>